<feature type="compositionally biased region" description="Basic and acidic residues" evidence="1">
    <location>
        <begin position="154"/>
        <end position="165"/>
    </location>
</feature>
<sequence>MQAPTSPLGPARGGLASTLGGRRDKVCAGALAVGDVVDQAACADVVPVAHGTMPAPARWRRLGLAAERVLERRPDANDSPRTTLSIQALVHTGIASRCSSVAKYPRCRSIYVFAEDSLDPARYSPLVVATVRVRVSVLAREHPSRPYPESGTAEEPKGRIRMSGHEDVGSWRNVDIPDDMPVSRILRDYVANACGFDSYLSAGTQADPFDVIGLLWGAVLGLEARLADAQRQQETHG</sequence>
<dbReference type="Proteomes" id="UP000005442">
    <property type="component" value="Chromosome"/>
</dbReference>
<protein>
    <submittedName>
        <fullName evidence="2">Uncharacterized protein</fullName>
    </submittedName>
</protein>
<evidence type="ECO:0000313" key="2">
    <source>
        <dbReference type="EMBL" id="AEV75982.1"/>
    </source>
</evidence>
<evidence type="ECO:0000256" key="1">
    <source>
        <dbReference type="SAM" id="MobiDB-lite"/>
    </source>
</evidence>
<name>G8RJP1_MYCRN</name>
<reference evidence="2 3" key="1">
    <citation type="submission" date="2011-12" db="EMBL/GenBank/DDBJ databases">
        <title>Complete sequence of Mycobacterium rhodesiae NBB3.</title>
        <authorList>
            <consortium name="US DOE Joint Genome Institute"/>
            <person name="Lucas S."/>
            <person name="Han J."/>
            <person name="Lapidus A."/>
            <person name="Cheng J.-F."/>
            <person name="Goodwin L."/>
            <person name="Pitluck S."/>
            <person name="Peters L."/>
            <person name="Mikhailova N."/>
            <person name="Gu W."/>
            <person name="Detter J.C."/>
            <person name="Han C."/>
            <person name="Tapia R."/>
            <person name="Land M."/>
            <person name="Hauser L."/>
            <person name="Kyrpides N."/>
            <person name="Ivanova N."/>
            <person name="Pagani I."/>
            <person name="Mattes T."/>
            <person name="Holmes A."/>
            <person name="Rutledge P."/>
            <person name="Paulsen I."/>
            <person name="Coleman N."/>
            <person name="Woyke T."/>
        </authorList>
    </citation>
    <scope>NUCLEOTIDE SEQUENCE [LARGE SCALE GENOMIC DNA]</scope>
    <source>
        <strain evidence="2 3">NBB3</strain>
    </source>
</reference>
<dbReference type="AlphaFoldDB" id="G8RJP1"/>
<feature type="region of interest" description="Disordered" evidence="1">
    <location>
        <begin position="142"/>
        <end position="165"/>
    </location>
</feature>
<gene>
    <name evidence="2" type="ordered locus">MycrhN_5513</name>
</gene>
<dbReference type="PATRIC" id="fig|710685.3.peg.5533"/>
<dbReference type="EMBL" id="CP003169">
    <property type="protein sequence ID" value="AEV75982.1"/>
    <property type="molecule type" value="Genomic_DNA"/>
</dbReference>
<keyword evidence="3" id="KW-1185">Reference proteome</keyword>
<dbReference type="HOGENOM" id="CLU_1169644_0_0_11"/>
<dbReference type="KEGG" id="mrh:MycrhN_5513"/>
<proteinExistence type="predicted"/>
<evidence type="ECO:0000313" key="3">
    <source>
        <dbReference type="Proteomes" id="UP000005442"/>
    </source>
</evidence>
<organism evidence="2 3">
    <name type="scientific">Mycolicibacterium rhodesiae (strain NBB3)</name>
    <name type="common">Mycobacterium rhodesiae</name>
    <dbReference type="NCBI Taxonomy" id="710685"/>
    <lineage>
        <taxon>Bacteria</taxon>
        <taxon>Bacillati</taxon>
        <taxon>Actinomycetota</taxon>
        <taxon>Actinomycetes</taxon>
        <taxon>Mycobacteriales</taxon>
        <taxon>Mycobacteriaceae</taxon>
        <taxon>Mycolicibacterium</taxon>
    </lineage>
</organism>
<accession>G8RJP1</accession>